<evidence type="ECO:0000313" key="4">
    <source>
        <dbReference type="Proteomes" id="UP000198644"/>
    </source>
</evidence>
<reference evidence="3 4" key="1">
    <citation type="submission" date="2016-10" db="EMBL/GenBank/DDBJ databases">
        <authorList>
            <person name="de Groot N.N."/>
        </authorList>
    </citation>
    <scope>NUCLEOTIDE SEQUENCE [LARGE SCALE GENOMIC DNA]</scope>
    <source>
        <strain evidence="3 4">CGMCC 1.9167</strain>
    </source>
</reference>
<comment type="similarity">
    <text evidence="1">Belongs to the universal stress protein A family.</text>
</comment>
<dbReference type="InterPro" id="IPR006016">
    <property type="entry name" value="UspA"/>
</dbReference>
<organism evidence="3 4">
    <name type="scientific">Marinobacter daqiaonensis</name>
    <dbReference type="NCBI Taxonomy" id="650891"/>
    <lineage>
        <taxon>Bacteria</taxon>
        <taxon>Pseudomonadati</taxon>
        <taxon>Pseudomonadota</taxon>
        <taxon>Gammaproteobacteria</taxon>
        <taxon>Pseudomonadales</taxon>
        <taxon>Marinobacteraceae</taxon>
        <taxon>Marinobacter</taxon>
    </lineage>
</organism>
<sequence length="146" mass="15710">MFKRILVAVDGSKSALDALKQAVELQKLSQSELYIICVYKHHSLFSASLSIARPEELRIPDEALSQYARDVVEHAKAIAVENGAPTVKGYTDSGRPSKTIVEFASKHDIDLIVLGARGTHGAKDGILLGSVSQRVAGMAKCPILLV</sequence>
<proteinExistence type="inferred from homology"/>
<evidence type="ECO:0000259" key="2">
    <source>
        <dbReference type="Pfam" id="PF00582"/>
    </source>
</evidence>
<keyword evidence="4" id="KW-1185">Reference proteome</keyword>
<feature type="domain" description="UspA" evidence="2">
    <location>
        <begin position="1"/>
        <end position="146"/>
    </location>
</feature>
<dbReference type="Proteomes" id="UP000198644">
    <property type="component" value="Unassembled WGS sequence"/>
</dbReference>
<dbReference type="Pfam" id="PF00582">
    <property type="entry name" value="Usp"/>
    <property type="match status" value="1"/>
</dbReference>
<dbReference type="Gene3D" id="3.40.50.620">
    <property type="entry name" value="HUPs"/>
    <property type="match status" value="1"/>
</dbReference>
<dbReference type="CDD" id="cd00293">
    <property type="entry name" value="USP-like"/>
    <property type="match status" value="1"/>
</dbReference>
<dbReference type="InterPro" id="IPR006015">
    <property type="entry name" value="Universal_stress_UspA"/>
</dbReference>
<dbReference type="InterPro" id="IPR014729">
    <property type="entry name" value="Rossmann-like_a/b/a_fold"/>
</dbReference>
<protein>
    <submittedName>
        <fullName evidence="3">Nucleotide-binding universal stress protein, UspA family</fullName>
    </submittedName>
</protein>
<evidence type="ECO:0000256" key="1">
    <source>
        <dbReference type="ARBA" id="ARBA00008791"/>
    </source>
</evidence>
<dbReference type="OrthoDB" id="9792500at2"/>
<accession>A0A1I6GUW7</accession>
<dbReference type="SUPFAM" id="SSF52402">
    <property type="entry name" value="Adenine nucleotide alpha hydrolases-like"/>
    <property type="match status" value="1"/>
</dbReference>
<dbReference type="EMBL" id="FOYW01000001">
    <property type="protein sequence ID" value="SFR45879.1"/>
    <property type="molecule type" value="Genomic_DNA"/>
</dbReference>
<dbReference type="PRINTS" id="PR01438">
    <property type="entry name" value="UNVRSLSTRESS"/>
</dbReference>
<dbReference type="RefSeq" id="WP_092013218.1">
    <property type="nucleotide sequence ID" value="NZ_FOYW01000001.1"/>
</dbReference>
<dbReference type="STRING" id="650891.SAMN05216203_0489"/>
<dbReference type="PANTHER" id="PTHR46268:SF6">
    <property type="entry name" value="UNIVERSAL STRESS PROTEIN UP12"/>
    <property type="match status" value="1"/>
</dbReference>
<name>A0A1I6GUW7_9GAMM</name>
<dbReference type="PANTHER" id="PTHR46268">
    <property type="entry name" value="STRESS RESPONSE PROTEIN NHAX"/>
    <property type="match status" value="1"/>
</dbReference>
<evidence type="ECO:0000313" key="3">
    <source>
        <dbReference type="EMBL" id="SFR45879.1"/>
    </source>
</evidence>
<gene>
    <name evidence="3" type="ORF">SAMN05216203_0489</name>
</gene>
<dbReference type="AlphaFoldDB" id="A0A1I6GUW7"/>